<evidence type="ECO:0000313" key="6">
    <source>
        <dbReference type="Proteomes" id="UP000593758"/>
    </source>
</evidence>
<dbReference type="SUPFAM" id="SSF53448">
    <property type="entry name" value="Nucleotide-diphospho-sugar transferases"/>
    <property type="match status" value="1"/>
</dbReference>
<dbReference type="GO" id="GO:0016757">
    <property type="term" value="F:glycosyltransferase activity"/>
    <property type="evidence" value="ECO:0007669"/>
    <property type="project" value="UniProtKB-KW"/>
</dbReference>
<dbReference type="Gene3D" id="3.90.550.10">
    <property type="entry name" value="Spore Coat Polysaccharide Biosynthesis Protein SpsA, Chain A"/>
    <property type="match status" value="1"/>
</dbReference>
<evidence type="ECO:0000256" key="2">
    <source>
        <dbReference type="ARBA" id="ARBA00022676"/>
    </source>
</evidence>
<dbReference type="PANTHER" id="PTHR43630">
    <property type="entry name" value="POLY-BETA-1,6-N-ACETYL-D-GLUCOSAMINE SYNTHASE"/>
    <property type="match status" value="1"/>
</dbReference>
<dbReference type="Proteomes" id="UP000593758">
    <property type="component" value="Chromosome"/>
</dbReference>
<accession>A0A7M1STU9</accession>
<keyword evidence="6" id="KW-1185">Reference proteome</keyword>
<keyword evidence="2" id="KW-0328">Glycosyltransferase</keyword>
<evidence type="ECO:0000256" key="4">
    <source>
        <dbReference type="SAM" id="Phobius"/>
    </source>
</evidence>
<dbReference type="Pfam" id="PF13641">
    <property type="entry name" value="Glyco_tranf_2_3"/>
    <property type="match status" value="1"/>
</dbReference>
<gene>
    <name evidence="5" type="ORF">IM660_01440</name>
</gene>
<dbReference type="AlphaFoldDB" id="A0A7M1STU9"/>
<evidence type="ECO:0000313" key="5">
    <source>
        <dbReference type="EMBL" id="QOR71008.1"/>
    </source>
</evidence>
<dbReference type="PANTHER" id="PTHR43630:SF1">
    <property type="entry name" value="POLY-BETA-1,6-N-ACETYL-D-GLUCOSAMINE SYNTHASE"/>
    <property type="match status" value="1"/>
</dbReference>
<name>A0A7M1STU9_9MICO</name>
<feature type="transmembrane region" description="Helical" evidence="4">
    <location>
        <begin position="292"/>
        <end position="316"/>
    </location>
</feature>
<evidence type="ECO:0000256" key="3">
    <source>
        <dbReference type="ARBA" id="ARBA00022679"/>
    </source>
</evidence>
<evidence type="ECO:0000256" key="1">
    <source>
        <dbReference type="ARBA" id="ARBA00006739"/>
    </source>
</evidence>
<proteinExistence type="inferred from homology"/>
<comment type="similarity">
    <text evidence="1">Belongs to the glycosyltransferase 2 family.</text>
</comment>
<keyword evidence="3 5" id="KW-0808">Transferase</keyword>
<keyword evidence="4" id="KW-0812">Transmembrane</keyword>
<dbReference type="CDD" id="cd06423">
    <property type="entry name" value="CESA_like"/>
    <property type="match status" value="1"/>
</dbReference>
<feature type="transmembrane region" description="Helical" evidence="4">
    <location>
        <begin position="322"/>
        <end position="342"/>
    </location>
</feature>
<protein>
    <submittedName>
        <fullName evidence="5">Glycosyltransferase family 2 protein</fullName>
    </submittedName>
</protein>
<dbReference type="InterPro" id="IPR029044">
    <property type="entry name" value="Nucleotide-diphossugar_trans"/>
</dbReference>
<dbReference type="RefSeq" id="WP_193497677.1">
    <property type="nucleotide sequence ID" value="NZ_CP063169.1"/>
</dbReference>
<keyword evidence="4" id="KW-1133">Transmembrane helix</keyword>
<reference evidence="5 6" key="1">
    <citation type="submission" date="2020-10" db="EMBL/GenBank/DDBJ databases">
        <title>Haloactinobacterium sp. RN3S43, a bacterium isolated from saline soil.</title>
        <authorList>
            <person name="Sun J.-Q."/>
        </authorList>
    </citation>
    <scope>NUCLEOTIDE SEQUENCE [LARGE SCALE GENOMIC DNA]</scope>
    <source>
        <strain evidence="5 6">RN3S43</strain>
    </source>
</reference>
<sequence>MTTLAPSPTTTLRGDTIDDRSQIAARLAASSEARRIVVLIPAYNEAGSIAATIDSIAQQSVQPTVTVVVANNCTDGTEDVAREHGALVFLAEPNKDKKAGALNMALEFVVPLLEDSDAVLAMDADTTLSETFIEIASERLTGKVGGVGGAFIGRECRSTIGYLQRMEYYRYRREIVQRGERAFVLSGTGALISVQALNAVKSARDGETLPSGASFYDTFSLTEDNELTFAMLACGYQCLSPVEMTTTTDVMDTPSMLWQQRHRWYLGALRNLQAYGSRMPWHMRWVYWRQQAGLALSVLAVAAHVLLVAILLGLGTLSLSPWWTGLAACILLANMAMVWRMGRRARILTLTVEPFYNVFLLLIFCAAALSFLSGRKGEWVHT</sequence>
<dbReference type="KEGG" id="halt:IM660_01440"/>
<keyword evidence="4" id="KW-0472">Membrane</keyword>
<feature type="transmembrane region" description="Helical" evidence="4">
    <location>
        <begin position="354"/>
        <end position="372"/>
    </location>
</feature>
<dbReference type="EMBL" id="CP063169">
    <property type="protein sequence ID" value="QOR71008.1"/>
    <property type="molecule type" value="Genomic_DNA"/>
</dbReference>
<organism evidence="5 6">
    <name type="scientific">Ruania alkalisoli</name>
    <dbReference type="NCBI Taxonomy" id="2779775"/>
    <lineage>
        <taxon>Bacteria</taxon>
        <taxon>Bacillati</taxon>
        <taxon>Actinomycetota</taxon>
        <taxon>Actinomycetes</taxon>
        <taxon>Micrococcales</taxon>
        <taxon>Ruaniaceae</taxon>
        <taxon>Ruania</taxon>
    </lineage>
</organism>